<dbReference type="OrthoDB" id="657601at2759"/>
<organism evidence="6 7">
    <name type="scientific">Corymbia citriodora subsp. variegata</name>
    <dbReference type="NCBI Taxonomy" id="360336"/>
    <lineage>
        <taxon>Eukaryota</taxon>
        <taxon>Viridiplantae</taxon>
        <taxon>Streptophyta</taxon>
        <taxon>Embryophyta</taxon>
        <taxon>Tracheophyta</taxon>
        <taxon>Spermatophyta</taxon>
        <taxon>Magnoliopsida</taxon>
        <taxon>eudicotyledons</taxon>
        <taxon>Gunneridae</taxon>
        <taxon>Pentapetalae</taxon>
        <taxon>rosids</taxon>
        <taxon>malvids</taxon>
        <taxon>Myrtales</taxon>
        <taxon>Myrtaceae</taxon>
        <taxon>Myrtoideae</taxon>
        <taxon>Eucalypteae</taxon>
        <taxon>Corymbia</taxon>
    </lineage>
</organism>
<evidence type="ECO:0000256" key="5">
    <source>
        <dbReference type="ARBA" id="ARBA00023136"/>
    </source>
</evidence>
<dbReference type="PANTHER" id="PTHR31621">
    <property type="entry name" value="PROTEIN DMP3"/>
    <property type="match status" value="1"/>
</dbReference>
<evidence type="ECO:0000313" key="7">
    <source>
        <dbReference type="Proteomes" id="UP000806378"/>
    </source>
</evidence>
<dbReference type="GO" id="GO:0016020">
    <property type="term" value="C:membrane"/>
    <property type="evidence" value="ECO:0007669"/>
    <property type="project" value="UniProtKB-SubCell"/>
</dbReference>
<protein>
    <submittedName>
        <fullName evidence="6">Uncharacterized protein</fullName>
    </submittedName>
</protein>
<dbReference type="GO" id="GO:0010256">
    <property type="term" value="P:endomembrane system organization"/>
    <property type="evidence" value="ECO:0007669"/>
    <property type="project" value="TreeGrafter"/>
</dbReference>
<reference evidence="6" key="1">
    <citation type="submission" date="2020-05" db="EMBL/GenBank/DDBJ databases">
        <title>WGS assembly of Corymbia citriodora subspecies variegata.</title>
        <authorList>
            <person name="Barry K."/>
            <person name="Hundley H."/>
            <person name="Shu S."/>
            <person name="Jenkins J."/>
            <person name="Grimwood J."/>
            <person name="Baten A."/>
        </authorList>
    </citation>
    <scope>NUCLEOTIDE SEQUENCE</scope>
    <source>
        <strain evidence="6">CV2-018</strain>
    </source>
</reference>
<keyword evidence="5" id="KW-0472">Membrane</keyword>
<gene>
    <name evidence="6" type="ORF">BT93_L3097</name>
</gene>
<dbReference type="EMBL" id="MU090973">
    <property type="protein sequence ID" value="KAF7847311.1"/>
    <property type="molecule type" value="Genomic_DNA"/>
</dbReference>
<dbReference type="Gramene" id="rna-gnl|WGS:JABURB|Cocit.L3097.1">
    <property type="protein sequence ID" value="cds-KAF7847311.1"/>
    <property type="gene ID" value="gene-BT93_L3097"/>
</dbReference>
<comment type="caution">
    <text evidence="6">The sequence shown here is derived from an EMBL/GenBank/DDBJ whole genome shotgun (WGS) entry which is preliminary data.</text>
</comment>
<sequence length="200" mass="22358">MACRPIGLLANHLPTDFFSFERLSGLSSCENRAVTIMLLSTFGAACFFSCFTDSFRVCGRTHFTLLSCDNGSRGQSCSCNSCNNNNNNQRRDTWRLPQRGHGVRTSDFIHAITLTADYAAFVFSNPNVMDRFYPCAPSWLLQFLQWLRLLIFIPAAAVFCKFPTHRRGIGFAVVTARPCSCTKRAKNLSKEGSSSKAQKK</sequence>
<evidence type="ECO:0000256" key="1">
    <source>
        <dbReference type="ARBA" id="ARBA00004141"/>
    </source>
</evidence>
<evidence type="ECO:0000256" key="4">
    <source>
        <dbReference type="ARBA" id="ARBA00022989"/>
    </source>
</evidence>
<name>A0A8T0CI06_CORYI</name>
<dbReference type="AlphaFoldDB" id="A0A8T0CI06"/>
<evidence type="ECO:0000256" key="3">
    <source>
        <dbReference type="ARBA" id="ARBA00022692"/>
    </source>
</evidence>
<dbReference type="Pfam" id="PF05078">
    <property type="entry name" value="DUF679"/>
    <property type="match status" value="1"/>
</dbReference>
<dbReference type="PANTHER" id="PTHR31621:SF1">
    <property type="entry name" value="PROTEIN DMP5"/>
    <property type="match status" value="1"/>
</dbReference>
<dbReference type="InterPro" id="IPR007770">
    <property type="entry name" value="DMP"/>
</dbReference>
<dbReference type="GO" id="GO:0005737">
    <property type="term" value="C:cytoplasm"/>
    <property type="evidence" value="ECO:0007669"/>
    <property type="project" value="UniProtKB-ARBA"/>
</dbReference>
<proteinExistence type="inferred from homology"/>
<dbReference type="Proteomes" id="UP000806378">
    <property type="component" value="Unassembled WGS sequence"/>
</dbReference>
<keyword evidence="7" id="KW-1185">Reference proteome</keyword>
<comment type="similarity">
    <text evidence="2">Belongs to the plant DMP1 protein family.</text>
</comment>
<accession>A0A8T0CI06</accession>
<keyword evidence="3" id="KW-0812">Transmembrane</keyword>
<evidence type="ECO:0000313" key="6">
    <source>
        <dbReference type="EMBL" id="KAF7847311.1"/>
    </source>
</evidence>
<evidence type="ECO:0000256" key="2">
    <source>
        <dbReference type="ARBA" id="ARBA00008707"/>
    </source>
</evidence>
<comment type="subcellular location">
    <subcellularLocation>
        <location evidence="1">Membrane</location>
        <topology evidence="1">Multi-pass membrane protein</topology>
    </subcellularLocation>
</comment>
<keyword evidence="4" id="KW-1133">Transmembrane helix</keyword>